<organism evidence="1 2">
    <name type="scientific">Cytobacillus praedii</name>
    <dbReference type="NCBI Taxonomy" id="1742358"/>
    <lineage>
        <taxon>Bacteria</taxon>
        <taxon>Bacillati</taxon>
        <taxon>Bacillota</taxon>
        <taxon>Bacilli</taxon>
        <taxon>Bacillales</taxon>
        <taxon>Bacillaceae</taxon>
        <taxon>Cytobacillus</taxon>
    </lineage>
</organism>
<comment type="caution">
    <text evidence="1">The sequence shown here is derived from an EMBL/GenBank/DDBJ whole genome shotgun (WGS) entry which is preliminary data.</text>
</comment>
<name>A0A4R1AK65_9BACI</name>
<reference evidence="1 2" key="1">
    <citation type="submission" date="2019-03" db="EMBL/GenBank/DDBJ databases">
        <authorList>
            <person name="Jensen L."/>
            <person name="Storgaard J."/>
            <person name="Sulaj E."/>
            <person name="Schramm A."/>
            <person name="Marshall I.P.G."/>
        </authorList>
    </citation>
    <scope>NUCLEOTIDE SEQUENCE [LARGE SCALE GENOMIC DNA]</scope>
    <source>
        <strain evidence="1 2">2017H2G3</strain>
    </source>
</reference>
<dbReference type="Proteomes" id="UP000293846">
    <property type="component" value="Unassembled WGS sequence"/>
</dbReference>
<accession>A0A4R1AK65</accession>
<sequence length="60" mass="6855">MIVDLNEYKLEKVSKNLKDITLSTKQGGYAFADACYRLAFKAREIASRIEANEKELSKNK</sequence>
<proteinExistence type="predicted"/>
<evidence type="ECO:0000313" key="2">
    <source>
        <dbReference type="Proteomes" id="UP000293846"/>
    </source>
</evidence>
<dbReference type="AlphaFoldDB" id="A0A4R1AK65"/>
<keyword evidence="2" id="KW-1185">Reference proteome</keyword>
<dbReference type="RefSeq" id="WP_131239721.1">
    <property type="nucleotide sequence ID" value="NZ_SJTH01000130.1"/>
</dbReference>
<protein>
    <submittedName>
        <fullName evidence="1">Uncharacterized protein</fullName>
    </submittedName>
</protein>
<evidence type="ECO:0000313" key="1">
    <source>
        <dbReference type="EMBL" id="TCI99996.1"/>
    </source>
</evidence>
<dbReference type="EMBL" id="SJTH01000130">
    <property type="protein sequence ID" value="TCI99996.1"/>
    <property type="molecule type" value="Genomic_DNA"/>
</dbReference>
<gene>
    <name evidence="1" type="ORF">E0Y62_27050</name>
</gene>